<feature type="domain" description="SCP" evidence="2">
    <location>
        <begin position="22"/>
        <end position="167"/>
    </location>
</feature>
<dbReference type="CDD" id="cd05380">
    <property type="entry name" value="CAP_euk"/>
    <property type="match status" value="1"/>
</dbReference>
<accession>A0A5K3EPF1</accession>
<proteinExistence type="predicted"/>
<dbReference type="PANTHER" id="PTHR10334">
    <property type="entry name" value="CYSTEINE-RICH SECRETORY PROTEIN-RELATED"/>
    <property type="match status" value="1"/>
</dbReference>
<evidence type="ECO:0000313" key="3">
    <source>
        <dbReference type="WBParaSite" id="MCU_002070-RA"/>
    </source>
</evidence>
<dbReference type="Gene3D" id="3.40.33.10">
    <property type="entry name" value="CAP"/>
    <property type="match status" value="1"/>
</dbReference>
<dbReference type="Pfam" id="PF00188">
    <property type="entry name" value="CAP"/>
    <property type="match status" value="1"/>
</dbReference>
<sequence>MDNISCVLLVLVCVMAQRPSDEERKSITEFHTRVRESVYPYATNMQMMTYSKKMEDLALEWITHCDTAQPDPTTYPQFRGTTMNIMAVDGTQPVMINAARKWDSEKSNYSFYVDNCRGIFHHYKKMVWATSTELGCAMKRCKQLNGNLKTPVYIVGCAYKSPDYNPYLRPYIQGRSCGRCPRGSKCLRNQCVIK</sequence>
<dbReference type="InterPro" id="IPR014044">
    <property type="entry name" value="CAP_dom"/>
</dbReference>
<dbReference type="WBParaSite" id="MCU_002070-RA">
    <property type="protein sequence ID" value="MCU_002070-RA"/>
    <property type="gene ID" value="MCU_002070"/>
</dbReference>
<evidence type="ECO:0000259" key="2">
    <source>
        <dbReference type="SMART" id="SM00198"/>
    </source>
</evidence>
<protein>
    <submittedName>
        <fullName evidence="3">SCP domain-containing protein</fullName>
    </submittedName>
</protein>
<dbReference type="InterPro" id="IPR001283">
    <property type="entry name" value="CRISP-related"/>
</dbReference>
<dbReference type="SUPFAM" id="SSF55797">
    <property type="entry name" value="PR-1-like"/>
    <property type="match status" value="1"/>
</dbReference>
<keyword evidence="1" id="KW-0732">Signal</keyword>
<name>A0A5K3EPF1_MESCO</name>
<dbReference type="InterPro" id="IPR035940">
    <property type="entry name" value="CAP_sf"/>
</dbReference>
<dbReference type="SMART" id="SM00198">
    <property type="entry name" value="SCP"/>
    <property type="match status" value="1"/>
</dbReference>
<organism evidence="3">
    <name type="scientific">Mesocestoides corti</name>
    <name type="common">Flatworm</name>
    <dbReference type="NCBI Taxonomy" id="53468"/>
    <lineage>
        <taxon>Eukaryota</taxon>
        <taxon>Metazoa</taxon>
        <taxon>Spiralia</taxon>
        <taxon>Lophotrochozoa</taxon>
        <taxon>Platyhelminthes</taxon>
        <taxon>Cestoda</taxon>
        <taxon>Eucestoda</taxon>
        <taxon>Cyclophyllidea</taxon>
        <taxon>Mesocestoididae</taxon>
        <taxon>Mesocestoides</taxon>
    </lineage>
</organism>
<feature type="signal peptide" evidence="1">
    <location>
        <begin position="1"/>
        <end position="16"/>
    </location>
</feature>
<evidence type="ECO:0000256" key="1">
    <source>
        <dbReference type="SAM" id="SignalP"/>
    </source>
</evidence>
<feature type="chain" id="PRO_5024297621" evidence="1">
    <location>
        <begin position="17"/>
        <end position="194"/>
    </location>
</feature>
<reference evidence="3" key="1">
    <citation type="submission" date="2019-11" db="UniProtKB">
        <authorList>
            <consortium name="WormBaseParasite"/>
        </authorList>
    </citation>
    <scope>IDENTIFICATION</scope>
</reference>
<dbReference type="AlphaFoldDB" id="A0A5K3EPF1"/>